<dbReference type="Proteomes" id="UP000886520">
    <property type="component" value="Chromosome 2"/>
</dbReference>
<dbReference type="AlphaFoldDB" id="A0A9D4V9D9"/>
<protein>
    <submittedName>
        <fullName evidence="1">Uncharacterized protein</fullName>
    </submittedName>
</protein>
<gene>
    <name evidence="1" type="ORF">GOP47_0002034</name>
</gene>
<evidence type="ECO:0000313" key="1">
    <source>
        <dbReference type="EMBL" id="KAI5082291.1"/>
    </source>
</evidence>
<comment type="caution">
    <text evidence="1">The sequence shown here is derived from an EMBL/GenBank/DDBJ whole genome shotgun (WGS) entry which is preliminary data.</text>
</comment>
<accession>A0A9D4V9D9</accession>
<name>A0A9D4V9D9_ADICA</name>
<dbReference type="EMBL" id="JABFUD020000003">
    <property type="protein sequence ID" value="KAI5082291.1"/>
    <property type="molecule type" value="Genomic_DNA"/>
</dbReference>
<organism evidence="1 2">
    <name type="scientific">Adiantum capillus-veneris</name>
    <name type="common">Maidenhair fern</name>
    <dbReference type="NCBI Taxonomy" id="13818"/>
    <lineage>
        <taxon>Eukaryota</taxon>
        <taxon>Viridiplantae</taxon>
        <taxon>Streptophyta</taxon>
        <taxon>Embryophyta</taxon>
        <taxon>Tracheophyta</taxon>
        <taxon>Polypodiopsida</taxon>
        <taxon>Polypodiidae</taxon>
        <taxon>Polypodiales</taxon>
        <taxon>Pteridineae</taxon>
        <taxon>Pteridaceae</taxon>
        <taxon>Vittarioideae</taxon>
        <taxon>Adiantum</taxon>
    </lineage>
</organism>
<sequence length="91" mass="10283">MVILEGHTEHFRDGGCCYILKWPRTSSMTCLQSVTLHCWLWMIMAKVNQKLMDGMQTALKHEAGDINFATCSLKPSHSLKLCQLKVIASLC</sequence>
<reference evidence="1" key="1">
    <citation type="submission" date="2021-01" db="EMBL/GenBank/DDBJ databases">
        <title>Adiantum capillus-veneris genome.</title>
        <authorList>
            <person name="Fang Y."/>
            <person name="Liao Q."/>
        </authorList>
    </citation>
    <scope>NUCLEOTIDE SEQUENCE</scope>
    <source>
        <strain evidence="1">H3</strain>
        <tissue evidence="1">Leaf</tissue>
    </source>
</reference>
<keyword evidence="2" id="KW-1185">Reference proteome</keyword>
<evidence type="ECO:0000313" key="2">
    <source>
        <dbReference type="Proteomes" id="UP000886520"/>
    </source>
</evidence>
<proteinExistence type="predicted"/>